<reference evidence="2 3" key="1">
    <citation type="journal article" date="2021" name="BMC Biol.">
        <title>Horizontally acquired antibacterial genes associated with adaptive radiation of ladybird beetles.</title>
        <authorList>
            <person name="Li H.S."/>
            <person name="Tang X.F."/>
            <person name="Huang Y.H."/>
            <person name="Xu Z.Y."/>
            <person name="Chen M.L."/>
            <person name="Du X.Y."/>
            <person name="Qiu B.Y."/>
            <person name="Chen P.T."/>
            <person name="Zhang W."/>
            <person name="Slipinski A."/>
            <person name="Escalona H.E."/>
            <person name="Waterhouse R.M."/>
            <person name="Zwick A."/>
            <person name="Pang H."/>
        </authorList>
    </citation>
    <scope>NUCLEOTIDE SEQUENCE [LARGE SCALE GENOMIC DNA]</scope>
    <source>
        <strain evidence="2">SYSU2018</strain>
    </source>
</reference>
<accession>A0ABD2N0P1</accession>
<evidence type="ECO:0000256" key="1">
    <source>
        <dbReference type="SAM" id="MobiDB-lite"/>
    </source>
</evidence>
<protein>
    <submittedName>
        <fullName evidence="2">Uncharacterized protein</fullName>
    </submittedName>
</protein>
<gene>
    <name evidence="2" type="ORF">HHI36_022760</name>
</gene>
<organism evidence="2 3">
    <name type="scientific">Cryptolaemus montrouzieri</name>
    <dbReference type="NCBI Taxonomy" id="559131"/>
    <lineage>
        <taxon>Eukaryota</taxon>
        <taxon>Metazoa</taxon>
        <taxon>Ecdysozoa</taxon>
        <taxon>Arthropoda</taxon>
        <taxon>Hexapoda</taxon>
        <taxon>Insecta</taxon>
        <taxon>Pterygota</taxon>
        <taxon>Neoptera</taxon>
        <taxon>Endopterygota</taxon>
        <taxon>Coleoptera</taxon>
        <taxon>Polyphaga</taxon>
        <taxon>Cucujiformia</taxon>
        <taxon>Coccinelloidea</taxon>
        <taxon>Coccinellidae</taxon>
        <taxon>Scymninae</taxon>
        <taxon>Scymnini</taxon>
        <taxon>Cryptolaemus</taxon>
    </lineage>
</organism>
<dbReference type="AlphaFoldDB" id="A0ABD2N0P1"/>
<name>A0ABD2N0P1_9CUCU</name>
<proteinExistence type="predicted"/>
<dbReference type="Proteomes" id="UP001516400">
    <property type="component" value="Unassembled WGS sequence"/>
</dbReference>
<feature type="compositionally biased region" description="Basic and acidic residues" evidence="1">
    <location>
        <begin position="81"/>
        <end position="95"/>
    </location>
</feature>
<feature type="compositionally biased region" description="Basic and acidic residues" evidence="1">
    <location>
        <begin position="65"/>
        <end position="74"/>
    </location>
</feature>
<dbReference type="EMBL" id="JABFTP020000042">
    <property type="protein sequence ID" value="KAL3272280.1"/>
    <property type="molecule type" value="Genomic_DNA"/>
</dbReference>
<comment type="caution">
    <text evidence="2">The sequence shown here is derived from an EMBL/GenBank/DDBJ whole genome shotgun (WGS) entry which is preliminary data.</text>
</comment>
<evidence type="ECO:0000313" key="3">
    <source>
        <dbReference type="Proteomes" id="UP001516400"/>
    </source>
</evidence>
<sequence length="180" mass="21264">MKSRSGESHSFLISVPKQVDIRNLKSVKEIDRIKVNWQKYNKAQKVTQCHRCQKFGHGSSNSALREMHQTRKTEQMPTDNHNPKDSRPETVPQDTEKYIKGEYNTQYSSTQIKIHTKNMADYQTLIKELRGEEVEFYIFNKRPTEEETSHKTAAFVTEEDLKNNYQKSHRLVRKTFSARR</sequence>
<feature type="region of interest" description="Disordered" evidence="1">
    <location>
        <begin position="54"/>
        <end position="95"/>
    </location>
</feature>
<keyword evidence="3" id="KW-1185">Reference proteome</keyword>
<evidence type="ECO:0000313" key="2">
    <source>
        <dbReference type="EMBL" id="KAL3272280.1"/>
    </source>
</evidence>